<dbReference type="PROSITE" id="PS00211">
    <property type="entry name" value="ABC_TRANSPORTER_1"/>
    <property type="match status" value="1"/>
</dbReference>
<protein>
    <submittedName>
        <fullName evidence="11">Zinc ABC transporter ATP-binding protein ZnuC</fullName>
    </submittedName>
</protein>
<dbReference type="GO" id="GO:0016887">
    <property type="term" value="F:ATP hydrolysis activity"/>
    <property type="evidence" value="ECO:0007669"/>
    <property type="project" value="InterPro"/>
</dbReference>
<gene>
    <name evidence="11" type="ORF">CVP04_04195</name>
</gene>
<evidence type="ECO:0000256" key="8">
    <source>
        <dbReference type="ARBA" id="ARBA00023065"/>
    </source>
</evidence>
<dbReference type="FunFam" id="3.40.50.300:FF:000392">
    <property type="entry name" value="Zinc import ATP-binding protein ZnuC"/>
    <property type="match status" value="1"/>
</dbReference>
<evidence type="ECO:0000256" key="5">
    <source>
        <dbReference type="ARBA" id="ARBA00022840"/>
    </source>
</evidence>
<evidence type="ECO:0000313" key="12">
    <source>
        <dbReference type="Proteomes" id="UP000230282"/>
    </source>
</evidence>
<evidence type="ECO:0000256" key="6">
    <source>
        <dbReference type="ARBA" id="ARBA00022906"/>
    </source>
</evidence>
<keyword evidence="3" id="KW-0547">Nucleotide-binding</keyword>
<evidence type="ECO:0000256" key="3">
    <source>
        <dbReference type="ARBA" id="ARBA00022741"/>
    </source>
</evidence>
<dbReference type="InterPro" id="IPR017871">
    <property type="entry name" value="ABC_transporter-like_CS"/>
</dbReference>
<dbReference type="GO" id="GO:0005524">
    <property type="term" value="F:ATP binding"/>
    <property type="evidence" value="ECO:0007669"/>
    <property type="project" value="UniProtKB-KW"/>
</dbReference>
<evidence type="ECO:0000256" key="4">
    <source>
        <dbReference type="ARBA" id="ARBA00022833"/>
    </source>
</evidence>
<dbReference type="Gene3D" id="3.40.50.300">
    <property type="entry name" value="P-loop containing nucleotide triphosphate hydrolases"/>
    <property type="match status" value="1"/>
</dbReference>
<keyword evidence="6" id="KW-0864">Zinc transport</keyword>
<evidence type="ECO:0000259" key="10">
    <source>
        <dbReference type="PROSITE" id="PS50893"/>
    </source>
</evidence>
<dbReference type="PANTHER" id="PTHR42734">
    <property type="entry name" value="METAL TRANSPORT SYSTEM ATP-BINDING PROTEIN TM_0124-RELATED"/>
    <property type="match status" value="1"/>
</dbReference>
<dbReference type="GO" id="GO:0006829">
    <property type="term" value="P:zinc ion transport"/>
    <property type="evidence" value="ECO:0007669"/>
    <property type="project" value="UniProtKB-KW"/>
</dbReference>
<dbReference type="OrthoDB" id="9780942at2"/>
<dbReference type="PROSITE" id="PS50893">
    <property type="entry name" value="ABC_TRANSPORTER_2"/>
    <property type="match status" value="1"/>
</dbReference>
<dbReference type="Pfam" id="PF00005">
    <property type="entry name" value="ABC_tran"/>
    <property type="match status" value="1"/>
</dbReference>
<dbReference type="PANTHER" id="PTHR42734:SF9">
    <property type="entry name" value="ZINC IMPORT ATP-BINDING PROTEIN ZNUC"/>
    <property type="match status" value="1"/>
</dbReference>
<keyword evidence="7" id="KW-1278">Translocase</keyword>
<evidence type="ECO:0000256" key="2">
    <source>
        <dbReference type="ARBA" id="ARBA00022475"/>
    </source>
</evidence>
<keyword evidence="5 11" id="KW-0067">ATP-binding</keyword>
<name>A0A2M8RWR1_9PAST</name>
<feature type="domain" description="ABC transporter" evidence="10">
    <location>
        <begin position="11"/>
        <end position="226"/>
    </location>
</feature>
<keyword evidence="2" id="KW-1003">Cell membrane</keyword>
<evidence type="ECO:0000313" key="11">
    <source>
        <dbReference type="EMBL" id="PJG83330.1"/>
    </source>
</evidence>
<keyword evidence="9" id="KW-0472">Membrane</keyword>
<dbReference type="GO" id="GO:0010043">
    <property type="term" value="P:response to zinc ion"/>
    <property type="evidence" value="ECO:0007669"/>
    <property type="project" value="TreeGrafter"/>
</dbReference>
<sequence length="272" mass="30502">MQIRSIKTPLVELKNITVRFEQKNALQNINLTVYPDSIITIVGPNGGGKSTLLKVLLKLLTPTKGEVIYHKNLRIGYVPQKIHLDHSLPITVEKFLSLKKGISAEDITHVLTRLSVLHLLKNSMQKLSGGEMQRILLARAILNKPTLLVLDEPTQGVDINGQVELYQLIHQTQKELNCAILMVSHDLHIVMADTNEVLCVNQHICCAGTPESVSNDPTFIHFFGDQLSKNIAFYTHHHNHKHDIHGDVCCNRYSHSQQCTHQVSAEDATKNV</sequence>
<dbReference type="SUPFAM" id="SSF52540">
    <property type="entry name" value="P-loop containing nucleoside triphosphate hydrolases"/>
    <property type="match status" value="1"/>
</dbReference>
<dbReference type="AlphaFoldDB" id="A0A2M8RWR1"/>
<comment type="caution">
    <text evidence="11">The sequence shown here is derived from an EMBL/GenBank/DDBJ whole genome shotgun (WGS) entry which is preliminary data.</text>
</comment>
<dbReference type="InterPro" id="IPR050153">
    <property type="entry name" value="Metal_Ion_Import_ABC"/>
</dbReference>
<dbReference type="InterPro" id="IPR003593">
    <property type="entry name" value="AAA+_ATPase"/>
</dbReference>
<proteinExistence type="predicted"/>
<dbReference type="RefSeq" id="WP_100296268.1">
    <property type="nucleotide sequence ID" value="NZ_PHGZ01000008.1"/>
</dbReference>
<keyword evidence="4" id="KW-0862">Zinc</keyword>
<dbReference type="NCBIfam" id="NF007090">
    <property type="entry name" value="PRK09544.1"/>
    <property type="match status" value="1"/>
</dbReference>
<dbReference type="InterPro" id="IPR003439">
    <property type="entry name" value="ABC_transporter-like_ATP-bd"/>
</dbReference>
<keyword evidence="8" id="KW-0406">Ion transport</keyword>
<evidence type="ECO:0000256" key="7">
    <source>
        <dbReference type="ARBA" id="ARBA00022967"/>
    </source>
</evidence>
<evidence type="ECO:0000256" key="9">
    <source>
        <dbReference type="ARBA" id="ARBA00023136"/>
    </source>
</evidence>
<dbReference type="Proteomes" id="UP000230282">
    <property type="component" value="Unassembled WGS sequence"/>
</dbReference>
<evidence type="ECO:0000256" key="1">
    <source>
        <dbReference type="ARBA" id="ARBA00022448"/>
    </source>
</evidence>
<dbReference type="EMBL" id="PHGZ01000008">
    <property type="protein sequence ID" value="PJG83330.1"/>
    <property type="molecule type" value="Genomic_DNA"/>
</dbReference>
<organism evidence="11 12">
    <name type="scientific">Caviibacterium pharyngocola</name>
    <dbReference type="NCBI Taxonomy" id="28159"/>
    <lineage>
        <taxon>Bacteria</taxon>
        <taxon>Pseudomonadati</taxon>
        <taxon>Pseudomonadota</taxon>
        <taxon>Gammaproteobacteria</taxon>
        <taxon>Pasteurellales</taxon>
        <taxon>Pasteurellaceae</taxon>
        <taxon>Caviibacterium</taxon>
    </lineage>
</organism>
<reference evidence="11 12" key="1">
    <citation type="submission" date="2017-11" db="EMBL/GenBank/DDBJ databases">
        <title>Reclassification of Bisgaard taxon 5 as Caviibacterium pharyngocola gen. nov., sp. nov.</title>
        <authorList>
            <person name="Christensen H."/>
        </authorList>
    </citation>
    <scope>NUCLEOTIDE SEQUENCE [LARGE SCALE GENOMIC DNA]</scope>
    <source>
        <strain evidence="11 12">7_3</strain>
    </source>
</reference>
<keyword evidence="12" id="KW-1185">Reference proteome</keyword>
<dbReference type="InterPro" id="IPR027417">
    <property type="entry name" value="P-loop_NTPase"/>
</dbReference>
<dbReference type="SMART" id="SM00382">
    <property type="entry name" value="AAA"/>
    <property type="match status" value="1"/>
</dbReference>
<accession>A0A2M8RWR1</accession>
<keyword evidence="1" id="KW-0813">Transport</keyword>